<dbReference type="SUPFAM" id="SSF53218">
    <property type="entry name" value="Molybdenum cofactor biosynthesis proteins"/>
    <property type="match status" value="1"/>
</dbReference>
<dbReference type="PANTHER" id="PTHR10192:SF5">
    <property type="entry name" value="GEPHYRIN"/>
    <property type="match status" value="1"/>
</dbReference>
<keyword evidence="4 6" id="KW-0501">Molybdenum cofactor biosynthesis</keyword>
<dbReference type="EMBL" id="JASJEV010000001">
    <property type="protein sequence ID" value="MDJ1156861.1"/>
    <property type="molecule type" value="Genomic_DNA"/>
</dbReference>
<evidence type="ECO:0000256" key="5">
    <source>
        <dbReference type="ARBA" id="ARBA00047317"/>
    </source>
</evidence>
<evidence type="ECO:0000256" key="4">
    <source>
        <dbReference type="ARBA" id="ARBA00023150"/>
    </source>
</evidence>
<gene>
    <name evidence="8" type="ORF">QNA08_01195</name>
</gene>
<dbReference type="SUPFAM" id="SSF63867">
    <property type="entry name" value="MoeA C-terminal domain-like"/>
    <property type="match status" value="1"/>
</dbReference>
<dbReference type="InterPro" id="IPR001453">
    <property type="entry name" value="MoaB/Mog_dom"/>
</dbReference>
<dbReference type="Pfam" id="PF03454">
    <property type="entry name" value="MoeA_C"/>
    <property type="match status" value="1"/>
</dbReference>
<accession>A0ABT7ABW9</accession>
<dbReference type="Proteomes" id="UP001321492">
    <property type="component" value="Unassembled WGS sequence"/>
</dbReference>
<dbReference type="InterPro" id="IPR005111">
    <property type="entry name" value="MoeA_C_domain_IV"/>
</dbReference>
<reference evidence="8 9" key="1">
    <citation type="submission" date="2023-05" db="EMBL/GenBank/DDBJ databases">
        <title>Chelatococcus sp. nov., a moderately thermophilic bacterium isolated from hot spring microbial mat.</title>
        <authorList>
            <person name="Hu C.-J."/>
            <person name="Li W.-J."/>
        </authorList>
    </citation>
    <scope>NUCLEOTIDE SEQUENCE [LARGE SCALE GENOMIC DNA]</scope>
    <source>
        <strain evidence="8 9">SYSU G07232</strain>
    </source>
</reference>
<feature type="domain" description="MoaB/Mog" evidence="7">
    <location>
        <begin position="177"/>
        <end position="316"/>
    </location>
</feature>
<dbReference type="NCBIfam" id="NF045515">
    <property type="entry name" value="Glp_gephyrin"/>
    <property type="match status" value="1"/>
</dbReference>
<evidence type="ECO:0000259" key="7">
    <source>
        <dbReference type="SMART" id="SM00852"/>
    </source>
</evidence>
<proteinExistence type="inferred from homology"/>
<dbReference type="Gene3D" id="2.170.190.11">
    <property type="entry name" value="Molybdopterin biosynthesis moea protein, domain 3"/>
    <property type="match status" value="1"/>
</dbReference>
<evidence type="ECO:0000256" key="1">
    <source>
        <dbReference type="ARBA" id="ARBA00002901"/>
    </source>
</evidence>
<evidence type="ECO:0000313" key="9">
    <source>
        <dbReference type="Proteomes" id="UP001321492"/>
    </source>
</evidence>
<keyword evidence="9" id="KW-1185">Reference proteome</keyword>
<protein>
    <recommendedName>
        <fullName evidence="6">Molybdopterin molybdenumtransferase</fullName>
        <ecNumber evidence="6">2.10.1.1</ecNumber>
    </recommendedName>
</protein>
<evidence type="ECO:0000313" key="8">
    <source>
        <dbReference type="EMBL" id="MDJ1156861.1"/>
    </source>
</evidence>
<comment type="cofactor">
    <cofactor evidence="6">
        <name>Mg(2+)</name>
        <dbReference type="ChEBI" id="CHEBI:18420"/>
    </cofactor>
</comment>
<dbReference type="InterPro" id="IPR005110">
    <property type="entry name" value="MoeA_linker/N"/>
</dbReference>
<evidence type="ECO:0000256" key="2">
    <source>
        <dbReference type="ARBA" id="ARBA00005046"/>
    </source>
</evidence>
<comment type="similarity">
    <text evidence="3 6">Belongs to the MoeA family.</text>
</comment>
<dbReference type="InterPro" id="IPR036135">
    <property type="entry name" value="MoeA_linker/N_sf"/>
</dbReference>
<dbReference type="Gene3D" id="3.90.105.10">
    <property type="entry name" value="Molybdopterin biosynthesis moea protein, domain 2"/>
    <property type="match status" value="1"/>
</dbReference>
<dbReference type="CDD" id="cd00887">
    <property type="entry name" value="MoeA"/>
    <property type="match status" value="1"/>
</dbReference>
<dbReference type="Pfam" id="PF03453">
    <property type="entry name" value="MoeA_N"/>
    <property type="match status" value="1"/>
</dbReference>
<dbReference type="SUPFAM" id="SSF63882">
    <property type="entry name" value="MoeA N-terminal region -like"/>
    <property type="match status" value="1"/>
</dbReference>
<keyword evidence="6" id="KW-0808">Transferase</keyword>
<dbReference type="EC" id="2.10.1.1" evidence="6"/>
<comment type="caution">
    <text evidence="8">The sequence shown here is derived from an EMBL/GenBank/DDBJ whole genome shotgun (WGS) entry which is preliminary data.</text>
</comment>
<dbReference type="PANTHER" id="PTHR10192">
    <property type="entry name" value="MOLYBDOPTERIN BIOSYNTHESIS PROTEIN"/>
    <property type="match status" value="1"/>
</dbReference>
<dbReference type="InterPro" id="IPR036688">
    <property type="entry name" value="MoeA_C_domain_IV_sf"/>
</dbReference>
<comment type="pathway">
    <text evidence="2 6">Cofactor biosynthesis; molybdopterin biosynthesis.</text>
</comment>
<dbReference type="SMART" id="SM00852">
    <property type="entry name" value="MoCF_biosynth"/>
    <property type="match status" value="1"/>
</dbReference>
<dbReference type="InterPro" id="IPR036425">
    <property type="entry name" value="MoaB/Mog-like_dom_sf"/>
</dbReference>
<keyword evidence="6" id="KW-0460">Magnesium</keyword>
<evidence type="ECO:0000256" key="6">
    <source>
        <dbReference type="RuleBase" id="RU365090"/>
    </source>
</evidence>
<evidence type="ECO:0000256" key="3">
    <source>
        <dbReference type="ARBA" id="ARBA00010763"/>
    </source>
</evidence>
<keyword evidence="6" id="KW-0479">Metal-binding</keyword>
<sequence>MSLLPVVEALQRVLASVATPVEAEAVPLATCRGRTLAADLAALRTQPPFPASAMDGYAVRAADVAALPATLRVIGTSAAGHGHRGTVGAGEAVRIFTGAPVPDGADTVVIQENTEPGEGTVLVREVSATRHIRTAGLDFRQGDVLIRAGRRLDARLLALAAAMGHSSLPVRRRPRVAILATGDELVPPGSEARPDQIVASNSYAVAAIVEEAGGEPIDLGIAGDSFAALEGAIARARAARADVLVTLGGASVGEHDLVQSALAREGMQLGFWRIAMRPGKPLMHGRLGDMIILGLPGNPVSSIVCSVLFVAPAVRALCGDPEAGRDPSEEAVLGVDLAANDQRQDYLRARLDEQPAGPPRVTPFGRQDSSMLATLAEAQALLIRPPYAPAATAGSACRIIRFDRR</sequence>
<comment type="function">
    <text evidence="1 6">Catalyzes the insertion of molybdate into adenylated molybdopterin with the concomitant release of AMP.</text>
</comment>
<dbReference type="Gene3D" id="2.40.340.10">
    <property type="entry name" value="MoeA, C-terminal, domain IV"/>
    <property type="match status" value="1"/>
</dbReference>
<dbReference type="RefSeq" id="WP_283738856.1">
    <property type="nucleotide sequence ID" value="NZ_JASJEV010000001.1"/>
</dbReference>
<comment type="catalytic activity">
    <reaction evidence="5">
        <text>adenylyl-molybdopterin + molybdate = Mo-molybdopterin + AMP + H(+)</text>
        <dbReference type="Rhea" id="RHEA:35047"/>
        <dbReference type="ChEBI" id="CHEBI:15378"/>
        <dbReference type="ChEBI" id="CHEBI:36264"/>
        <dbReference type="ChEBI" id="CHEBI:62727"/>
        <dbReference type="ChEBI" id="CHEBI:71302"/>
        <dbReference type="ChEBI" id="CHEBI:456215"/>
        <dbReference type="EC" id="2.10.1.1"/>
    </reaction>
</comment>
<name>A0ABT7ABW9_9HYPH</name>
<keyword evidence="6" id="KW-0500">Molybdenum</keyword>
<organism evidence="8 9">
    <name type="scientific">Chelatococcus albus</name>
    <dbReference type="NCBI Taxonomy" id="3047466"/>
    <lineage>
        <taxon>Bacteria</taxon>
        <taxon>Pseudomonadati</taxon>
        <taxon>Pseudomonadota</taxon>
        <taxon>Alphaproteobacteria</taxon>
        <taxon>Hyphomicrobiales</taxon>
        <taxon>Chelatococcaceae</taxon>
        <taxon>Chelatococcus</taxon>
    </lineage>
</organism>
<dbReference type="Pfam" id="PF00994">
    <property type="entry name" value="MoCF_biosynth"/>
    <property type="match status" value="1"/>
</dbReference>
<dbReference type="NCBIfam" id="TIGR00177">
    <property type="entry name" value="molyb_syn"/>
    <property type="match status" value="1"/>
</dbReference>
<dbReference type="Gene3D" id="3.40.980.10">
    <property type="entry name" value="MoaB/Mog-like domain"/>
    <property type="match status" value="1"/>
</dbReference>
<dbReference type="InterPro" id="IPR038987">
    <property type="entry name" value="MoeA-like"/>
</dbReference>